<keyword evidence="1" id="KW-0812">Transmembrane</keyword>
<dbReference type="AlphaFoldDB" id="A0AAW0GKM5"/>
<sequence>MMRATKIYEHPEFTTEEADLSLFSTICLVLTMALMGALFLMTFSSFVLWNDSTHFSTGYQPASVFWATQKASPLAL</sequence>
<proteinExistence type="predicted"/>
<protein>
    <submittedName>
        <fullName evidence="2">Uncharacterized protein</fullName>
    </submittedName>
</protein>
<evidence type="ECO:0000256" key="1">
    <source>
        <dbReference type="SAM" id="Phobius"/>
    </source>
</evidence>
<feature type="transmembrane region" description="Helical" evidence="1">
    <location>
        <begin position="20"/>
        <end position="49"/>
    </location>
</feature>
<dbReference type="Proteomes" id="UP001385951">
    <property type="component" value="Unassembled WGS sequence"/>
</dbReference>
<evidence type="ECO:0000313" key="2">
    <source>
        <dbReference type="EMBL" id="KAK7693206.1"/>
    </source>
</evidence>
<keyword evidence="3" id="KW-1185">Reference proteome</keyword>
<accession>A0AAW0GKM5</accession>
<organism evidence="2 3">
    <name type="scientific">Cerrena zonata</name>
    <dbReference type="NCBI Taxonomy" id="2478898"/>
    <lineage>
        <taxon>Eukaryota</taxon>
        <taxon>Fungi</taxon>
        <taxon>Dikarya</taxon>
        <taxon>Basidiomycota</taxon>
        <taxon>Agaricomycotina</taxon>
        <taxon>Agaricomycetes</taxon>
        <taxon>Polyporales</taxon>
        <taxon>Cerrenaceae</taxon>
        <taxon>Cerrena</taxon>
    </lineage>
</organism>
<comment type="caution">
    <text evidence="2">The sequence shown here is derived from an EMBL/GenBank/DDBJ whole genome shotgun (WGS) entry which is preliminary data.</text>
</comment>
<keyword evidence="1" id="KW-1133">Transmembrane helix</keyword>
<reference evidence="2 3" key="1">
    <citation type="submission" date="2022-09" db="EMBL/GenBank/DDBJ databases">
        <authorList>
            <person name="Palmer J.M."/>
        </authorList>
    </citation>
    <scope>NUCLEOTIDE SEQUENCE [LARGE SCALE GENOMIC DNA]</scope>
    <source>
        <strain evidence="2 3">DSM 7382</strain>
    </source>
</reference>
<evidence type="ECO:0000313" key="3">
    <source>
        <dbReference type="Proteomes" id="UP001385951"/>
    </source>
</evidence>
<keyword evidence="1" id="KW-0472">Membrane</keyword>
<dbReference type="EMBL" id="JASBNA010000003">
    <property type="protein sequence ID" value="KAK7693206.1"/>
    <property type="molecule type" value="Genomic_DNA"/>
</dbReference>
<gene>
    <name evidence="2" type="ORF">QCA50_002772</name>
</gene>
<name>A0AAW0GKM5_9APHY</name>